<dbReference type="EMBL" id="AZBU02000002">
    <property type="protein sequence ID" value="TKR95855.1"/>
    <property type="molecule type" value="Genomic_DNA"/>
</dbReference>
<keyword evidence="2" id="KW-1185">Reference proteome</keyword>
<evidence type="ECO:0000313" key="1">
    <source>
        <dbReference type="EMBL" id="TKR95855.1"/>
    </source>
</evidence>
<evidence type="ECO:0000313" key="2">
    <source>
        <dbReference type="Proteomes" id="UP000298663"/>
    </source>
</evidence>
<dbReference type="Proteomes" id="UP000298663">
    <property type="component" value="Unassembled WGS sequence"/>
</dbReference>
<proteinExistence type="predicted"/>
<name>A0A4V6A6Q4_STECR</name>
<gene>
    <name evidence="1" type="ORF">L596_009968</name>
</gene>
<protein>
    <submittedName>
        <fullName evidence="1">Uncharacterized protein</fullName>
    </submittedName>
</protein>
<sequence length="265" mass="30858">MPVPFEFIQNIKKQLTTSPYTFYLPPLESSPADFSLLPSVWGETEQVEYLEVKFIIFPNSNSLKYDKRNPKMEEFLAHPQTSNWQICDFKVSTALPNMNERFFHPVSEQDLLLIQKAMRDIPVRVRLFEDEQALPDFSSLFSRAPVIKKLVNCLQRIEHFFCNLNDPFVEKIVIRSIAMGSLRRLDLSSFKLSKKLVAKIAEWLRGREFQSLGIRTNEEDMVCFDRLVNAICEIAKEYEQTHSKTKLVLRENIATRIFVISSSVL</sequence>
<reference evidence="1 2" key="2">
    <citation type="journal article" date="2019" name="G3 (Bethesda)">
        <title>Hybrid Assembly of the Genome of the Entomopathogenic Nematode Steinernema carpocapsae Identifies the X-Chromosome.</title>
        <authorList>
            <person name="Serra L."/>
            <person name="Macchietto M."/>
            <person name="Macias-Munoz A."/>
            <person name="McGill C.J."/>
            <person name="Rodriguez I.M."/>
            <person name="Rodriguez B."/>
            <person name="Murad R."/>
            <person name="Mortazavi A."/>
        </authorList>
    </citation>
    <scope>NUCLEOTIDE SEQUENCE [LARGE SCALE GENOMIC DNA]</scope>
    <source>
        <strain evidence="1 2">ALL</strain>
    </source>
</reference>
<comment type="caution">
    <text evidence="1">The sequence shown here is derived from an EMBL/GenBank/DDBJ whole genome shotgun (WGS) entry which is preliminary data.</text>
</comment>
<reference evidence="1 2" key="1">
    <citation type="journal article" date="2015" name="Genome Biol.">
        <title>Comparative genomics of Steinernema reveals deeply conserved gene regulatory networks.</title>
        <authorList>
            <person name="Dillman A.R."/>
            <person name="Macchietto M."/>
            <person name="Porter C.F."/>
            <person name="Rogers A."/>
            <person name="Williams B."/>
            <person name="Antoshechkin I."/>
            <person name="Lee M.M."/>
            <person name="Goodwin Z."/>
            <person name="Lu X."/>
            <person name="Lewis E.E."/>
            <person name="Goodrich-Blair H."/>
            <person name="Stock S.P."/>
            <person name="Adams B.J."/>
            <person name="Sternberg P.W."/>
            <person name="Mortazavi A."/>
        </authorList>
    </citation>
    <scope>NUCLEOTIDE SEQUENCE [LARGE SCALE GENOMIC DNA]</scope>
    <source>
        <strain evidence="1 2">ALL</strain>
    </source>
</reference>
<accession>A0A4V6A6Q4</accession>
<organism evidence="1 2">
    <name type="scientific">Steinernema carpocapsae</name>
    <name type="common">Entomopathogenic nematode</name>
    <dbReference type="NCBI Taxonomy" id="34508"/>
    <lineage>
        <taxon>Eukaryota</taxon>
        <taxon>Metazoa</taxon>
        <taxon>Ecdysozoa</taxon>
        <taxon>Nematoda</taxon>
        <taxon>Chromadorea</taxon>
        <taxon>Rhabditida</taxon>
        <taxon>Tylenchina</taxon>
        <taxon>Panagrolaimomorpha</taxon>
        <taxon>Strongyloidoidea</taxon>
        <taxon>Steinernematidae</taxon>
        <taxon>Steinernema</taxon>
    </lineage>
</organism>
<dbReference type="AlphaFoldDB" id="A0A4V6A6Q4"/>